<comment type="subunit">
    <text evidence="2">Homotetramer.</text>
</comment>
<reference evidence="6" key="1">
    <citation type="submission" date="2022-04" db="EMBL/GenBank/DDBJ databases">
        <authorList>
            <person name="Criscuolo A."/>
        </authorList>
    </citation>
    <scope>NUCLEOTIDE SEQUENCE</scope>
    <source>
        <strain evidence="6">CIP111895</strain>
    </source>
</reference>
<dbReference type="InterPro" id="IPR036291">
    <property type="entry name" value="NAD(P)-bd_dom_sf"/>
</dbReference>
<feature type="domain" description="Ketoreductase" evidence="5">
    <location>
        <begin position="22"/>
        <end position="190"/>
    </location>
</feature>
<dbReference type="PROSITE" id="PS00061">
    <property type="entry name" value="ADH_SHORT"/>
    <property type="match status" value="1"/>
</dbReference>
<evidence type="ECO:0000256" key="3">
    <source>
        <dbReference type="ARBA" id="ARBA00023002"/>
    </source>
</evidence>
<dbReference type="CDD" id="cd05233">
    <property type="entry name" value="SDR_c"/>
    <property type="match status" value="1"/>
</dbReference>
<dbReference type="InterPro" id="IPR020904">
    <property type="entry name" value="Sc_DH/Rdtase_CS"/>
</dbReference>
<evidence type="ECO:0000256" key="1">
    <source>
        <dbReference type="ARBA" id="ARBA00006484"/>
    </source>
</evidence>
<dbReference type="SUPFAM" id="SSF51735">
    <property type="entry name" value="NAD(P)-binding Rossmann-fold domains"/>
    <property type="match status" value="1"/>
</dbReference>
<dbReference type="PANTHER" id="PTHR43639">
    <property type="entry name" value="OXIDOREDUCTASE, SHORT-CHAIN DEHYDROGENASE/REDUCTASE FAMILY (AFU_ORTHOLOGUE AFUA_5G02870)"/>
    <property type="match status" value="1"/>
</dbReference>
<evidence type="ECO:0000256" key="2">
    <source>
        <dbReference type="ARBA" id="ARBA00011881"/>
    </source>
</evidence>
<evidence type="ECO:0000313" key="6">
    <source>
        <dbReference type="EMBL" id="CAH2716610.1"/>
    </source>
</evidence>
<evidence type="ECO:0000313" key="7">
    <source>
        <dbReference type="Proteomes" id="UP000838308"/>
    </source>
</evidence>
<dbReference type="InterPro" id="IPR057326">
    <property type="entry name" value="KR_dom"/>
</dbReference>
<dbReference type="EMBL" id="CALBWS010000030">
    <property type="protein sequence ID" value="CAH2716610.1"/>
    <property type="molecule type" value="Genomic_DNA"/>
</dbReference>
<name>A0ABM9EVB3_9BACI</name>
<organism evidence="6 7">
    <name type="scientific">Neobacillus rhizosphaerae</name>
    <dbReference type="NCBI Taxonomy" id="2880965"/>
    <lineage>
        <taxon>Bacteria</taxon>
        <taxon>Bacillati</taxon>
        <taxon>Bacillota</taxon>
        <taxon>Bacilli</taxon>
        <taxon>Bacillales</taxon>
        <taxon>Bacillaceae</taxon>
        <taxon>Neobacillus</taxon>
    </lineage>
</organism>
<dbReference type="EC" id="1.-.-.-" evidence="6"/>
<gene>
    <name evidence="6" type="ORF">BACCIP111895_03797</name>
</gene>
<dbReference type="PRINTS" id="PR00081">
    <property type="entry name" value="GDHRDH"/>
</dbReference>
<sequence>MSEIGMLMTSSNQREITDMNNKVVMITGASKGLGKALTLAFAKEGARLAICARSAENLLRVKEEAESLGAEVLAVTADISKSRDVERFVAMTENAFGHIDVLINNASILGPSPMPLLLDYPEEEFAEVLRVNVISPFFVTRRVIPGMLERNEGSIINVTSEAGHTGYAGWGAYGISKFAVEGLTQTWADELSQTNVRVNMVDPGEMDTEMHQLAVPNCDYPLAKPEDVVDVFLYLASQKSAGINGQRFEAQPEGV</sequence>
<comment type="similarity">
    <text evidence="1 4">Belongs to the short-chain dehydrogenases/reductases (SDR) family.</text>
</comment>
<dbReference type="PRINTS" id="PR00080">
    <property type="entry name" value="SDRFAMILY"/>
</dbReference>
<evidence type="ECO:0000259" key="5">
    <source>
        <dbReference type="SMART" id="SM00822"/>
    </source>
</evidence>
<dbReference type="InterPro" id="IPR002347">
    <property type="entry name" value="SDR_fam"/>
</dbReference>
<protein>
    <submittedName>
        <fullName evidence="6">Oxidoreductase</fullName>
        <ecNumber evidence="6">1.-.-.-</ecNumber>
    </submittedName>
</protein>
<dbReference type="SMART" id="SM00822">
    <property type="entry name" value="PKS_KR"/>
    <property type="match status" value="1"/>
</dbReference>
<dbReference type="PANTHER" id="PTHR43639:SF1">
    <property type="entry name" value="SHORT-CHAIN DEHYDROGENASE_REDUCTASE FAMILY PROTEIN"/>
    <property type="match status" value="1"/>
</dbReference>
<proteinExistence type="inferred from homology"/>
<comment type="caution">
    <text evidence="6">The sequence shown here is derived from an EMBL/GenBank/DDBJ whole genome shotgun (WGS) entry which is preliminary data.</text>
</comment>
<dbReference type="Proteomes" id="UP000838308">
    <property type="component" value="Unassembled WGS sequence"/>
</dbReference>
<dbReference type="GO" id="GO:0016491">
    <property type="term" value="F:oxidoreductase activity"/>
    <property type="evidence" value="ECO:0007669"/>
    <property type="project" value="UniProtKB-KW"/>
</dbReference>
<accession>A0ABM9EVB3</accession>
<dbReference type="Gene3D" id="3.40.50.720">
    <property type="entry name" value="NAD(P)-binding Rossmann-like Domain"/>
    <property type="match status" value="1"/>
</dbReference>
<evidence type="ECO:0000256" key="4">
    <source>
        <dbReference type="RuleBase" id="RU000363"/>
    </source>
</evidence>
<dbReference type="Pfam" id="PF00106">
    <property type="entry name" value="adh_short"/>
    <property type="match status" value="1"/>
</dbReference>
<keyword evidence="7" id="KW-1185">Reference proteome</keyword>
<keyword evidence="3 6" id="KW-0560">Oxidoreductase</keyword>